<name>A0A8H6F8M5_9LECA</name>
<dbReference type="EMBL" id="JACCJB010000021">
    <property type="protein sequence ID" value="KAF6218808.1"/>
    <property type="molecule type" value="Genomic_DNA"/>
</dbReference>
<gene>
    <name evidence="2" type="ORF">HO133_005351</name>
</gene>
<comment type="caution">
    <text evidence="2">The sequence shown here is derived from an EMBL/GenBank/DDBJ whole genome shotgun (WGS) entry which is preliminary data.</text>
</comment>
<feature type="transmembrane region" description="Helical" evidence="1">
    <location>
        <begin position="124"/>
        <end position="151"/>
    </location>
</feature>
<feature type="transmembrane region" description="Helical" evidence="1">
    <location>
        <begin position="20"/>
        <end position="43"/>
    </location>
</feature>
<evidence type="ECO:0000313" key="3">
    <source>
        <dbReference type="Proteomes" id="UP000593566"/>
    </source>
</evidence>
<keyword evidence="1" id="KW-0472">Membrane</keyword>
<feature type="transmembrane region" description="Helical" evidence="1">
    <location>
        <begin position="79"/>
        <end position="99"/>
    </location>
</feature>
<organism evidence="2 3">
    <name type="scientific">Letharia lupina</name>
    <dbReference type="NCBI Taxonomy" id="560253"/>
    <lineage>
        <taxon>Eukaryota</taxon>
        <taxon>Fungi</taxon>
        <taxon>Dikarya</taxon>
        <taxon>Ascomycota</taxon>
        <taxon>Pezizomycotina</taxon>
        <taxon>Lecanoromycetes</taxon>
        <taxon>OSLEUM clade</taxon>
        <taxon>Lecanoromycetidae</taxon>
        <taxon>Lecanorales</taxon>
        <taxon>Lecanorineae</taxon>
        <taxon>Parmeliaceae</taxon>
        <taxon>Letharia</taxon>
    </lineage>
</organism>
<dbReference type="RefSeq" id="XP_037148243.1">
    <property type="nucleotide sequence ID" value="XM_037296261.1"/>
</dbReference>
<feature type="transmembrane region" description="Helical" evidence="1">
    <location>
        <begin position="49"/>
        <end position="72"/>
    </location>
</feature>
<keyword evidence="1" id="KW-0812">Transmembrane</keyword>
<accession>A0A8H6F8M5</accession>
<dbReference type="GeneID" id="59333757"/>
<proteinExistence type="predicted"/>
<dbReference type="AlphaFoldDB" id="A0A8H6F8M5"/>
<reference evidence="2 3" key="1">
    <citation type="journal article" date="2020" name="Genomics">
        <title>Complete, high-quality genomes from long-read metagenomic sequencing of two wolf lichen thalli reveals enigmatic genome architecture.</title>
        <authorList>
            <person name="McKenzie S.K."/>
            <person name="Walston R.F."/>
            <person name="Allen J.L."/>
        </authorList>
    </citation>
    <scope>NUCLEOTIDE SEQUENCE [LARGE SCALE GENOMIC DNA]</scope>
    <source>
        <strain evidence="2">WasteWater1</strain>
    </source>
</reference>
<keyword evidence="1" id="KW-1133">Transmembrane helix</keyword>
<protein>
    <submittedName>
        <fullName evidence="2">Uncharacterized protein</fullName>
    </submittedName>
</protein>
<sequence length="245" mass="27836">MFYKFHSKSPWLKRVLVPFWTFQLIFMVALISFFVWVLAYVGFHRNTNIVVLIISGVCMVLSVIEIILFVVIRLDPLTYLILQLVKTIMWLVLFALAAAESRRVQKATKVDEDQGYSSGITPEYLVLAGLGETLVLFVTFLAALTYASIVYHRHRRAKARFLRSVQGADLYPVIADEDASPVGSHRIFRALRNSIKRLSPEAEVPYPAELKEAVEVTVLRELGGDWDVYEPPGTRSVRSFKGQRA</sequence>
<keyword evidence="3" id="KW-1185">Reference proteome</keyword>
<evidence type="ECO:0000313" key="2">
    <source>
        <dbReference type="EMBL" id="KAF6218808.1"/>
    </source>
</evidence>
<dbReference type="Proteomes" id="UP000593566">
    <property type="component" value="Unassembled WGS sequence"/>
</dbReference>
<evidence type="ECO:0000256" key="1">
    <source>
        <dbReference type="SAM" id="Phobius"/>
    </source>
</evidence>